<gene>
    <name evidence="2" type="ORF">GLP40_16245</name>
</gene>
<organism evidence="2 3">
    <name type="scientific">Nocardia aurantiaca</name>
    <dbReference type="NCBI Taxonomy" id="2675850"/>
    <lineage>
        <taxon>Bacteria</taxon>
        <taxon>Bacillati</taxon>
        <taxon>Actinomycetota</taxon>
        <taxon>Actinomycetes</taxon>
        <taxon>Mycobacteriales</taxon>
        <taxon>Nocardiaceae</taxon>
        <taxon>Nocardia</taxon>
    </lineage>
</organism>
<reference evidence="2 3" key="1">
    <citation type="submission" date="2019-11" db="EMBL/GenBank/DDBJ databases">
        <title>Nocardia sp. nov. CT2-14 isolated from soil.</title>
        <authorList>
            <person name="Kanchanasin P."/>
            <person name="Tanasupawat S."/>
            <person name="Yuki M."/>
            <person name="Kudo T."/>
        </authorList>
    </citation>
    <scope>NUCLEOTIDE SEQUENCE [LARGE SCALE GENOMIC DNA]</scope>
    <source>
        <strain evidence="2 3">CT2-14</strain>
    </source>
</reference>
<dbReference type="Gene3D" id="3.30.450.40">
    <property type="match status" value="1"/>
</dbReference>
<name>A0A6I3L130_9NOCA</name>
<evidence type="ECO:0000259" key="1">
    <source>
        <dbReference type="SMART" id="SM00065"/>
    </source>
</evidence>
<evidence type="ECO:0000313" key="3">
    <source>
        <dbReference type="Proteomes" id="UP000432464"/>
    </source>
</evidence>
<dbReference type="Proteomes" id="UP000432464">
    <property type="component" value="Unassembled WGS sequence"/>
</dbReference>
<comment type="caution">
    <text evidence="2">The sequence shown here is derived from an EMBL/GenBank/DDBJ whole genome shotgun (WGS) entry which is preliminary data.</text>
</comment>
<dbReference type="SMART" id="SM00065">
    <property type="entry name" value="GAF"/>
    <property type="match status" value="1"/>
</dbReference>
<sequence>MIATTTGIDVVRHGSTRGSTDWLGMDAMSHRKPLLSGPLEAVVANVADRSSATDPAGAVRRAEHFATAIRRVMGRPAEMRWLHSATSAFADAEGLEDLLVRVLDAAIAVSDADFGNVQLVDPDTGTLRIVARCGSGADSLDHVAVVGGGASACGRAAHLGEQIVITDVRSEPSFTSQLDLADDPGHRGVQSTPLLAYDGELIGMVSTHTRRPHRMTDLEPAVMQLFGDVAGEAIAQRLRPESDTDRIGMALVTALLRPGAYDDAGGPNGQAPQLIRWPDGDPFETLRESLLAQPQITLSEFAGDIINRLFSVGLTLSGVRSLIHERVAGARLDSAVADLDETIRRIGRDIFSVVQDGNRRSRRSKPGTLSDP</sequence>
<dbReference type="Pfam" id="PF13185">
    <property type="entry name" value="GAF_2"/>
    <property type="match status" value="1"/>
</dbReference>
<accession>A0A6I3L130</accession>
<evidence type="ECO:0000313" key="2">
    <source>
        <dbReference type="EMBL" id="MTE14306.1"/>
    </source>
</evidence>
<feature type="domain" description="GAF" evidence="1">
    <location>
        <begin position="94"/>
        <end position="244"/>
    </location>
</feature>
<keyword evidence="3" id="KW-1185">Reference proteome</keyword>
<dbReference type="SUPFAM" id="SSF55781">
    <property type="entry name" value="GAF domain-like"/>
    <property type="match status" value="1"/>
</dbReference>
<dbReference type="AlphaFoldDB" id="A0A6I3L130"/>
<dbReference type="InterPro" id="IPR029016">
    <property type="entry name" value="GAF-like_dom_sf"/>
</dbReference>
<dbReference type="EMBL" id="WMBB01000007">
    <property type="protein sequence ID" value="MTE14306.1"/>
    <property type="molecule type" value="Genomic_DNA"/>
</dbReference>
<dbReference type="InterPro" id="IPR003018">
    <property type="entry name" value="GAF"/>
</dbReference>
<protein>
    <submittedName>
        <fullName evidence="2">GAF domain-containing protein</fullName>
    </submittedName>
</protein>
<proteinExistence type="predicted"/>